<evidence type="ECO:0000313" key="2">
    <source>
        <dbReference type="Proteomes" id="UP001243009"/>
    </source>
</evidence>
<dbReference type="Proteomes" id="UP001243009">
    <property type="component" value="Unassembled WGS sequence"/>
</dbReference>
<sequence length="119" mass="12141">MSEAIGQEKDGGACRRVVVHGLLDWSVPDGNLGVLRFLEQDGEDLVVAVPVSTVPRLVMALMEMGTEAARQRALRDAGVSAEPSPSGTACRLLALGTGASDAALAPGCSGVSGGRRTVP</sequence>
<accession>A0ABT9E9F5</accession>
<proteinExistence type="predicted"/>
<dbReference type="RefSeq" id="WP_305107696.1">
    <property type="nucleotide sequence ID" value="NZ_JAUTWS010000060.1"/>
</dbReference>
<name>A0ABT9E9F5_9PROT</name>
<reference evidence="1 2" key="1">
    <citation type="submission" date="2023-08" db="EMBL/GenBank/DDBJ databases">
        <title>The draft genome sequence of Paracraurococcus sp. LOR1-02.</title>
        <authorList>
            <person name="Kingkaew E."/>
            <person name="Tanasupawat S."/>
        </authorList>
    </citation>
    <scope>NUCLEOTIDE SEQUENCE [LARGE SCALE GENOMIC DNA]</scope>
    <source>
        <strain evidence="1 2">LOR1-02</strain>
    </source>
</reference>
<protein>
    <submittedName>
        <fullName evidence="1">Uncharacterized protein</fullName>
    </submittedName>
</protein>
<organism evidence="1 2">
    <name type="scientific">Paracraurococcus lichenis</name>
    <dbReference type="NCBI Taxonomy" id="3064888"/>
    <lineage>
        <taxon>Bacteria</taxon>
        <taxon>Pseudomonadati</taxon>
        <taxon>Pseudomonadota</taxon>
        <taxon>Alphaproteobacteria</taxon>
        <taxon>Acetobacterales</taxon>
        <taxon>Roseomonadaceae</taxon>
        <taxon>Paracraurococcus</taxon>
    </lineage>
</organism>
<keyword evidence="2" id="KW-1185">Reference proteome</keyword>
<dbReference type="EMBL" id="JAUTWS010000060">
    <property type="protein sequence ID" value="MDO9712836.1"/>
    <property type="molecule type" value="Genomic_DNA"/>
</dbReference>
<comment type="caution">
    <text evidence="1">The sequence shown here is derived from an EMBL/GenBank/DDBJ whole genome shotgun (WGS) entry which is preliminary data.</text>
</comment>
<gene>
    <name evidence="1" type="ORF">Q7A36_31180</name>
</gene>
<evidence type="ECO:0000313" key="1">
    <source>
        <dbReference type="EMBL" id="MDO9712836.1"/>
    </source>
</evidence>